<protein>
    <submittedName>
        <fullName evidence="1">Uncharacterized protein</fullName>
    </submittedName>
</protein>
<dbReference type="EMBL" id="CP115859">
    <property type="protein sequence ID" value="WBV59203.1"/>
    <property type="molecule type" value="Genomic_DNA"/>
</dbReference>
<evidence type="ECO:0000313" key="1">
    <source>
        <dbReference type="EMBL" id="WBV59203.1"/>
    </source>
</evidence>
<reference evidence="1 2" key="1">
    <citation type="submission" date="2023-01" db="EMBL/GenBank/DDBJ databases">
        <title>Complete genome of Chryseobacterium camelliae VAN22-5A.</title>
        <authorList>
            <person name="Zong G."/>
            <person name="Cao G."/>
        </authorList>
    </citation>
    <scope>NUCLEOTIDE SEQUENCE [LARGE SCALE GENOMIC DNA]</scope>
    <source>
        <strain evidence="1 2">VAN22-5A</strain>
    </source>
</reference>
<dbReference type="RefSeq" id="WP_271147603.1">
    <property type="nucleotide sequence ID" value="NZ_CP115859.1"/>
</dbReference>
<proteinExistence type="predicted"/>
<evidence type="ECO:0000313" key="2">
    <source>
        <dbReference type="Proteomes" id="UP001210978"/>
    </source>
</evidence>
<accession>A0ABY7QIU8</accession>
<organism evidence="1 2">
    <name type="scientific">Chryseobacterium camelliae</name>
    <dbReference type="NCBI Taxonomy" id="1265445"/>
    <lineage>
        <taxon>Bacteria</taxon>
        <taxon>Pseudomonadati</taxon>
        <taxon>Bacteroidota</taxon>
        <taxon>Flavobacteriia</taxon>
        <taxon>Flavobacteriales</taxon>
        <taxon>Weeksellaceae</taxon>
        <taxon>Chryseobacterium group</taxon>
        <taxon>Chryseobacterium</taxon>
    </lineage>
</organism>
<name>A0ABY7QIU8_9FLAO</name>
<keyword evidence="2" id="KW-1185">Reference proteome</keyword>
<gene>
    <name evidence="1" type="ORF">PFY12_09025</name>
</gene>
<sequence>MSKRKQLIQNVFERIKETSEKDTKYGWSDDLADAIEKKIKFKISSRTLSRYYDAYIDGIDEEKGIETLILNRLSQYLGFNDYEDFCTTIEKKGENASKTIVKIGVDNNEASSISGGTGVNISIINTNEVASSGDNERDPGLIDRIKENGLGILEMTFVLLMVMGGVVFSNNKGSVSRGLISNWDPITVDKPFMYWDGDRYMATDSSSLGPQIDVIPMDKFRFKYFKKITRPDTLNATNSMGKVWYDKTNNNVEFFTSYGKHPINDKALKDVSERILNHYAGYQQSDSIEVE</sequence>
<dbReference type="Proteomes" id="UP001210978">
    <property type="component" value="Chromosome"/>
</dbReference>